<dbReference type="InterPro" id="IPR056125">
    <property type="entry name" value="DUF7708"/>
</dbReference>
<evidence type="ECO:0000259" key="2">
    <source>
        <dbReference type="Pfam" id="PF24809"/>
    </source>
</evidence>
<keyword evidence="1" id="KW-1133">Transmembrane helix</keyword>
<evidence type="ECO:0000313" key="4">
    <source>
        <dbReference type="Proteomes" id="UP000801428"/>
    </source>
</evidence>
<evidence type="ECO:0000313" key="3">
    <source>
        <dbReference type="EMBL" id="KAF3003191.1"/>
    </source>
</evidence>
<dbReference type="AlphaFoldDB" id="A0A9P4WCF8"/>
<evidence type="ECO:0000256" key="1">
    <source>
        <dbReference type="SAM" id="Phobius"/>
    </source>
</evidence>
<proteinExistence type="predicted"/>
<protein>
    <recommendedName>
        <fullName evidence="2">DUF7708 domain-containing protein</fullName>
    </recommendedName>
</protein>
<sequence>MSVQTDIVSSYQQQDEGMALVRRFTDKLEGASTLERATKSAQQHHDETEAEIRRRSLKELYWGDDYYTNDDGFHEMEAARLKLETALKEIEQAEAKPSGRAKLGLTRKPPRTTANKALADLRVRDLAGLKTVVESFESDWKDEQTIIGQRFRGICQKLDNYKGVFSIFPSQDMYTSALCGSVALIIHAAVNYNDFAETLSGMVLSITDSATRAAKILAIYRTQSFRELFSNLYAQIFLFYRDAIVWYAKPSIAKAFDSFNSNLVKPYEKASASIESLLTEIYREADVAHFAQTAVLAEGFEDGLRQQRDRVIGQDDLIFAGRQGQRLLLLMHKGAYLDEAPTQLKANRLIEALNEDFADGSDNLLGRAATKGLSEQLKPFVVGTEGPSLLKNGKFWLPDTGVSIKLGNWMSPDIDLSTLWISSPAAPRGTSGSISGSHAAALVALVAAWDSKMPIISHFFGLIGLVYSLIIQLLQFNVKDDKFGISESAFQKLDGSVESCCSDASSTV</sequence>
<dbReference type="Proteomes" id="UP000801428">
    <property type="component" value="Unassembled WGS sequence"/>
</dbReference>
<name>A0A9P4WCF8_CURKU</name>
<organism evidence="3 4">
    <name type="scientific">Curvularia kusanoi</name>
    <name type="common">Cochliobolus kusanoi</name>
    <dbReference type="NCBI Taxonomy" id="90978"/>
    <lineage>
        <taxon>Eukaryota</taxon>
        <taxon>Fungi</taxon>
        <taxon>Dikarya</taxon>
        <taxon>Ascomycota</taxon>
        <taxon>Pezizomycotina</taxon>
        <taxon>Dothideomycetes</taxon>
        <taxon>Pleosporomycetidae</taxon>
        <taxon>Pleosporales</taxon>
        <taxon>Pleosporineae</taxon>
        <taxon>Pleosporaceae</taxon>
        <taxon>Curvularia</taxon>
    </lineage>
</organism>
<feature type="domain" description="DUF7708" evidence="2">
    <location>
        <begin position="152"/>
        <end position="292"/>
    </location>
</feature>
<reference evidence="3" key="1">
    <citation type="submission" date="2019-04" db="EMBL/GenBank/DDBJ databases">
        <title>Sequencing of skin fungus with MAO and IRED activity.</title>
        <authorList>
            <person name="Marsaioli A.J."/>
            <person name="Bonatto J.M.C."/>
            <person name="Reis Junior O."/>
        </authorList>
    </citation>
    <scope>NUCLEOTIDE SEQUENCE</scope>
    <source>
        <strain evidence="3">30M1</strain>
    </source>
</reference>
<dbReference type="EMBL" id="SWKU01000010">
    <property type="protein sequence ID" value="KAF3003191.1"/>
    <property type="molecule type" value="Genomic_DNA"/>
</dbReference>
<accession>A0A9P4WCF8</accession>
<keyword evidence="4" id="KW-1185">Reference proteome</keyword>
<keyword evidence="1" id="KW-0472">Membrane</keyword>
<gene>
    <name evidence="3" type="ORF">E8E13_009495</name>
</gene>
<dbReference type="OrthoDB" id="4840035at2759"/>
<feature type="transmembrane region" description="Helical" evidence="1">
    <location>
        <begin position="455"/>
        <end position="474"/>
    </location>
</feature>
<comment type="caution">
    <text evidence="3">The sequence shown here is derived from an EMBL/GenBank/DDBJ whole genome shotgun (WGS) entry which is preliminary data.</text>
</comment>
<keyword evidence="1" id="KW-0812">Transmembrane</keyword>
<dbReference type="Pfam" id="PF24809">
    <property type="entry name" value="DUF7708"/>
    <property type="match status" value="1"/>
</dbReference>